<gene>
    <name evidence="5" type="primary">ureE</name>
    <name evidence="8" type="ORF">QLT01_15285</name>
</gene>
<dbReference type="EMBL" id="JASCSA010000015">
    <property type="protein sequence ID" value="MDI5885710.1"/>
    <property type="molecule type" value="Genomic_DNA"/>
</dbReference>
<dbReference type="Gene3D" id="2.60.260.20">
    <property type="entry name" value="Urease metallochaperone UreE, N-terminal domain"/>
    <property type="match status" value="1"/>
</dbReference>
<name>A0ABT6USM0_9GAMM</name>
<evidence type="ECO:0000256" key="6">
    <source>
        <dbReference type="SAM" id="MobiDB-lite"/>
    </source>
</evidence>
<feature type="compositionally biased region" description="Basic and acidic residues" evidence="6">
    <location>
        <begin position="195"/>
        <end position="221"/>
    </location>
</feature>
<evidence type="ECO:0000256" key="1">
    <source>
        <dbReference type="ARBA" id="ARBA00004496"/>
    </source>
</evidence>
<dbReference type="Proteomes" id="UP001229025">
    <property type="component" value="Unassembled WGS sequence"/>
</dbReference>
<dbReference type="InterPro" id="IPR007864">
    <property type="entry name" value="UreE_C_dom"/>
</dbReference>
<keyword evidence="4 5" id="KW-0143">Chaperone</keyword>
<feature type="region of interest" description="Disordered" evidence="6">
    <location>
        <begin position="116"/>
        <end position="140"/>
    </location>
</feature>
<feature type="domain" description="UreE urease accessory N-terminal" evidence="7">
    <location>
        <begin position="1"/>
        <end position="76"/>
    </location>
</feature>
<organism evidence="8 9">
    <name type="scientific">Cobetia amphilecti</name>
    <dbReference type="NCBI Taxonomy" id="1055104"/>
    <lineage>
        <taxon>Bacteria</taxon>
        <taxon>Pseudomonadati</taxon>
        <taxon>Pseudomonadota</taxon>
        <taxon>Gammaproteobacteria</taxon>
        <taxon>Oceanospirillales</taxon>
        <taxon>Halomonadaceae</taxon>
        <taxon>Cobetia</taxon>
    </lineage>
</organism>
<evidence type="ECO:0000313" key="8">
    <source>
        <dbReference type="EMBL" id="MDI5885710.1"/>
    </source>
</evidence>
<dbReference type="RefSeq" id="WP_284727378.1">
    <property type="nucleotide sequence ID" value="NZ_JASCSA010000015.1"/>
</dbReference>
<evidence type="ECO:0000256" key="2">
    <source>
        <dbReference type="ARBA" id="ARBA00022490"/>
    </source>
</evidence>
<sequence length="221" mass="23755">MMELIHRLPDASGSGDPASAHTDAEPLDTLTLPLELRIRGRLRATTDGGREVGLFLDRGPVLRDGDRLASREGEVIRIRAADEPVVTAHIAAGRPMAALCYHLGNRHVQLAIGMQTPDAGGSEGKDEGKGEAKGETQSATGWVRFPPDHVLEELAERLGATLTHHEAPFDPEPGAYAQAGQGHAHSHGHGHGHSHAHDHAHAHEHSHGHSYSHAHEHTHEH</sequence>
<dbReference type="Pfam" id="PF02814">
    <property type="entry name" value="UreE_N"/>
    <property type="match status" value="1"/>
</dbReference>
<protein>
    <recommendedName>
        <fullName evidence="5">Urease accessory protein UreE</fullName>
    </recommendedName>
</protein>
<dbReference type="InterPro" id="IPR012406">
    <property type="entry name" value="UreE"/>
</dbReference>
<keyword evidence="9" id="KW-1185">Reference proteome</keyword>
<evidence type="ECO:0000259" key="7">
    <source>
        <dbReference type="SMART" id="SM00988"/>
    </source>
</evidence>
<accession>A0ABT6USM0</accession>
<keyword evidence="2 5" id="KW-0963">Cytoplasm</keyword>
<feature type="compositionally biased region" description="Basic and acidic residues" evidence="6">
    <location>
        <begin position="123"/>
        <end position="134"/>
    </location>
</feature>
<dbReference type="InterPro" id="IPR004029">
    <property type="entry name" value="UreE_N"/>
</dbReference>
<dbReference type="SMART" id="SM00988">
    <property type="entry name" value="UreE_N"/>
    <property type="match status" value="1"/>
</dbReference>
<evidence type="ECO:0000256" key="4">
    <source>
        <dbReference type="ARBA" id="ARBA00023186"/>
    </source>
</evidence>
<feature type="region of interest" description="Disordered" evidence="6">
    <location>
        <begin position="6"/>
        <end position="27"/>
    </location>
</feature>
<comment type="caution">
    <text evidence="8">The sequence shown here is derived from an EMBL/GenBank/DDBJ whole genome shotgun (WGS) entry which is preliminary data.</text>
</comment>
<dbReference type="Gene3D" id="3.30.70.790">
    <property type="entry name" value="UreE, C-terminal domain"/>
    <property type="match status" value="1"/>
</dbReference>
<dbReference type="HAMAP" id="MF_00822">
    <property type="entry name" value="UreE"/>
    <property type="match status" value="1"/>
</dbReference>
<evidence type="ECO:0000313" key="9">
    <source>
        <dbReference type="Proteomes" id="UP001229025"/>
    </source>
</evidence>
<dbReference type="Pfam" id="PF05194">
    <property type="entry name" value="UreE_C"/>
    <property type="match status" value="2"/>
</dbReference>
<comment type="subcellular location">
    <subcellularLocation>
        <location evidence="1 5">Cytoplasm</location>
    </subcellularLocation>
</comment>
<comment type="similarity">
    <text evidence="5">Belongs to the UreE family.</text>
</comment>
<dbReference type="CDD" id="cd00571">
    <property type="entry name" value="UreE"/>
    <property type="match status" value="1"/>
</dbReference>
<proteinExistence type="inferred from homology"/>
<dbReference type="SUPFAM" id="SSF69287">
    <property type="entry name" value="Urease metallochaperone UreE, N-terminal domain"/>
    <property type="match status" value="1"/>
</dbReference>
<dbReference type="SUPFAM" id="SSF69737">
    <property type="entry name" value="Urease metallochaperone UreE, C-terminal domain"/>
    <property type="match status" value="2"/>
</dbReference>
<evidence type="ECO:0000256" key="5">
    <source>
        <dbReference type="HAMAP-Rule" id="MF_00822"/>
    </source>
</evidence>
<comment type="function">
    <text evidence="5">Involved in urease metallocenter assembly. Binds nickel. Probably functions as a nickel donor during metallocenter assembly.</text>
</comment>
<evidence type="ECO:0000256" key="3">
    <source>
        <dbReference type="ARBA" id="ARBA00022596"/>
    </source>
</evidence>
<reference evidence="9" key="1">
    <citation type="submission" date="2023-07" db="EMBL/GenBank/DDBJ databases">
        <title>Genome-based characterization of strain KMM 296 and proposal for reclassification of Cobetia litoralis and Cobetia pacifica, and emended description of the species Cobetia amphilecti and Cobetia marina.</title>
        <authorList>
            <person name="Balabanova L."/>
            <person name="Nedashkovskaya O."/>
        </authorList>
    </citation>
    <scope>NUCLEOTIDE SEQUENCE [LARGE SCALE GENOMIC DNA]</scope>
    <source>
        <strain evidence="9">NRIC 0815</strain>
    </source>
</reference>
<keyword evidence="3 5" id="KW-0533">Nickel</keyword>
<feature type="compositionally biased region" description="Basic residues" evidence="6">
    <location>
        <begin position="184"/>
        <end position="194"/>
    </location>
</feature>
<dbReference type="InterPro" id="IPR036118">
    <property type="entry name" value="UreE_N_sf"/>
</dbReference>
<feature type="region of interest" description="Disordered" evidence="6">
    <location>
        <begin position="165"/>
        <end position="221"/>
    </location>
</feature>